<organism evidence="5 7">
    <name type="scientific">Mycolicibacterium conceptionense</name>
    <dbReference type="NCBI Taxonomy" id="451644"/>
    <lineage>
        <taxon>Bacteria</taxon>
        <taxon>Bacillati</taxon>
        <taxon>Actinomycetota</taxon>
        <taxon>Actinomycetes</taxon>
        <taxon>Mycobacteriales</taxon>
        <taxon>Mycobacteriaceae</taxon>
        <taxon>Mycolicibacterium</taxon>
    </lineage>
</organism>
<dbReference type="InterPro" id="IPR049450">
    <property type="entry name" value="ACOT8-like_C"/>
</dbReference>
<evidence type="ECO:0000256" key="2">
    <source>
        <dbReference type="ARBA" id="ARBA00022801"/>
    </source>
</evidence>
<dbReference type="PANTHER" id="PTHR11066:SF34">
    <property type="entry name" value="ACYL-COENZYME A THIOESTERASE 8"/>
    <property type="match status" value="1"/>
</dbReference>
<dbReference type="CDD" id="cd03444">
    <property type="entry name" value="Thioesterase_II_repeat1"/>
    <property type="match status" value="1"/>
</dbReference>
<comment type="caution">
    <text evidence="5">The sequence shown here is derived from an EMBL/GenBank/DDBJ whole genome shotgun (WGS) entry which is preliminary data.</text>
</comment>
<gene>
    <name evidence="6" type="ORF">A5726_23725</name>
    <name evidence="5" type="ORF">ACT17_13605</name>
</gene>
<feature type="domain" description="Acyl-CoA thioesterase-like N-terminal HotDog" evidence="3">
    <location>
        <begin position="27"/>
        <end position="106"/>
    </location>
</feature>
<evidence type="ECO:0000313" key="6">
    <source>
        <dbReference type="EMBL" id="OBF14515.1"/>
    </source>
</evidence>
<evidence type="ECO:0000313" key="7">
    <source>
        <dbReference type="Proteomes" id="UP000037594"/>
    </source>
</evidence>
<reference evidence="5 7" key="1">
    <citation type="submission" date="2015-06" db="EMBL/GenBank/DDBJ databases">
        <title>Genome sequence of Mycobacterium conceptionense strain MLE.</title>
        <authorList>
            <person name="Greninger A.L."/>
            <person name="Cunningham G."/>
            <person name="Chiu C.Y."/>
            <person name="Miller S."/>
        </authorList>
    </citation>
    <scope>NUCLEOTIDE SEQUENCE [LARGE SCALE GENOMIC DNA]</scope>
    <source>
        <strain evidence="5 7">MLE</strain>
    </source>
</reference>
<dbReference type="SUPFAM" id="SSF54637">
    <property type="entry name" value="Thioesterase/thiol ester dehydrase-isomerase"/>
    <property type="match status" value="2"/>
</dbReference>
<evidence type="ECO:0000259" key="4">
    <source>
        <dbReference type="Pfam" id="PF20789"/>
    </source>
</evidence>
<dbReference type="InterPro" id="IPR049449">
    <property type="entry name" value="TesB_ACOT8-like_N"/>
</dbReference>
<dbReference type="EMBL" id="LZHX01000086">
    <property type="protein sequence ID" value="OBF14515.1"/>
    <property type="molecule type" value="Genomic_DNA"/>
</dbReference>
<dbReference type="Pfam" id="PF13622">
    <property type="entry name" value="4HBT_3"/>
    <property type="match status" value="1"/>
</dbReference>
<name>A0A0J8U8Y0_9MYCO</name>
<dbReference type="PATRIC" id="fig|451644.5.peg.2814"/>
<evidence type="ECO:0000313" key="8">
    <source>
        <dbReference type="Proteomes" id="UP000093779"/>
    </source>
</evidence>
<sequence>MTGLLNLLEVRAGVEGDAFVGNASGPEGKRAYGGLLAAQSLAAACRTVGDDRAPTNMHLQFLRGGNAGESAEYRVQHVYDGRTASARRVESYEHGRMLTTATVSFATELAGPEHGIGAMPHDPEVLPCTGPPGPAPSLPLDEFDIRIADEGSGQEFVRRMWWRVTAELPEDPLVHMLIAVYITDLYGIDPALAVHGHSMRSRSHRSGTTDSSIWFHRPVRAGEWNLLESRSPATARGRGVITSSLLRADGAVAATLVQEGLVADRLAD</sequence>
<evidence type="ECO:0000259" key="3">
    <source>
        <dbReference type="Pfam" id="PF13622"/>
    </source>
</evidence>
<dbReference type="InterPro" id="IPR003703">
    <property type="entry name" value="Acyl_CoA_thio"/>
</dbReference>
<feature type="domain" description="Acyl-CoA thioesterase-like C-terminal" evidence="4">
    <location>
        <begin position="142"/>
        <end position="262"/>
    </location>
</feature>
<dbReference type="GO" id="GO:0009062">
    <property type="term" value="P:fatty acid catabolic process"/>
    <property type="evidence" value="ECO:0007669"/>
    <property type="project" value="TreeGrafter"/>
</dbReference>
<dbReference type="RefSeq" id="WP_019347114.1">
    <property type="nucleotide sequence ID" value="NZ_AGSZ01000493.1"/>
</dbReference>
<dbReference type="EMBL" id="LFOD01000010">
    <property type="protein sequence ID" value="KMV17998.1"/>
    <property type="molecule type" value="Genomic_DNA"/>
</dbReference>
<dbReference type="Proteomes" id="UP000037594">
    <property type="component" value="Unassembled WGS sequence"/>
</dbReference>
<reference evidence="6 8" key="2">
    <citation type="submission" date="2016-06" db="EMBL/GenBank/DDBJ databases">
        <authorList>
            <person name="Kjaerup R.B."/>
            <person name="Dalgaard T.S."/>
            <person name="Juul-Madsen H.R."/>
        </authorList>
    </citation>
    <scope>NUCLEOTIDE SEQUENCE [LARGE SCALE GENOMIC DNA]</scope>
    <source>
        <strain evidence="6 8">ACS1953</strain>
    </source>
</reference>
<dbReference type="GO" id="GO:0006637">
    <property type="term" value="P:acyl-CoA metabolic process"/>
    <property type="evidence" value="ECO:0007669"/>
    <property type="project" value="InterPro"/>
</dbReference>
<dbReference type="Proteomes" id="UP000093779">
    <property type="component" value="Unassembled WGS sequence"/>
</dbReference>
<dbReference type="InterPro" id="IPR042171">
    <property type="entry name" value="Acyl-CoA_hotdog"/>
</dbReference>
<protein>
    <submittedName>
        <fullName evidence="5 6">Acyl-CoA thioesterase</fullName>
    </submittedName>
</protein>
<dbReference type="OrthoDB" id="4616617at2"/>
<dbReference type="Gene3D" id="2.40.160.210">
    <property type="entry name" value="Acyl-CoA thioesterase, double hotdog domain"/>
    <property type="match status" value="1"/>
</dbReference>
<evidence type="ECO:0000313" key="5">
    <source>
        <dbReference type="EMBL" id="KMV17998.1"/>
    </source>
</evidence>
<accession>A0A0J8U8Y0</accession>
<dbReference type="PANTHER" id="PTHR11066">
    <property type="entry name" value="ACYL-COA THIOESTERASE"/>
    <property type="match status" value="1"/>
</dbReference>
<keyword evidence="2" id="KW-0378">Hydrolase</keyword>
<dbReference type="Pfam" id="PF20789">
    <property type="entry name" value="4HBT_3C"/>
    <property type="match status" value="1"/>
</dbReference>
<dbReference type="InterPro" id="IPR029069">
    <property type="entry name" value="HotDog_dom_sf"/>
</dbReference>
<proteinExistence type="inferred from homology"/>
<dbReference type="GO" id="GO:0047617">
    <property type="term" value="F:fatty acyl-CoA hydrolase activity"/>
    <property type="evidence" value="ECO:0007669"/>
    <property type="project" value="InterPro"/>
</dbReference>
<comment type="similarity">
    <text evidence="1">Belongs to the C/M/P thioester hydrolase family.</text>
</comment>
<evidence type="ECO:0000256" key="1">
    <source>
        <dbReference type="ARBA" id="ARBA00006538"/>
    </source>
</evidence>
<dbReference type="AlphaFoldDB" id="A0A0J8U8Y0"/>